<keyword evidence="3" id="KW-1003">Cell membrane</keyword>
<evidence type="ECO:0000256" key="9">
    <source>
        <dbReference type="ARBA" id="ARBA00025772"/>
    </source>
</evidence>
<keyword evidence="7 11" id="KW-1133">Transmembrane helix</keyword>
<evidence type="ECO:0000256" key="7">
    <source>
        <dbReference type="ARBA" id="ARBA00022989"/>
    </source>
</evidence>
<evidence type="ECO:0000256" key="4">
    <source>
        <dbReference type="ARBA" id="ARBA00022481"/>
    </source>
</evidence>
<feature type="transmembrane region" description="Helical" evidence="11">
    <location>
        <begin position="12"/>
        <end position="34"/>
    </location>
</feature>
<evidence type="ECO:0000256" key="6">
    <source>
        <dbReference type="ARBA" id="ARBA00022692"/>
    </source>
</evidence>
<evidence type="ECO:0000256" key="1">
    <source>
        <dbReference type="ARBA" id="ARBA00004377"/>
    </source>
</evidence>
<feature type="domain" description="General secretion pathway GspH" evidence="12">
    <location>
        <begin position="45"/>
        <end position="101"/>
    </location>
</feature>
<evidence type="ECO:0000259" key="12">
    <source>
        <dbReference type="Pfam" id="PF12019"/>
    </source>
</evidence>
<evidence type="ECO:0000256" key="8">
    <source>
        <dbReference type="ARBA" id="ARBA00023136"/>
    </source>
</evidence>
<dbReference type="NCBIfam" id="TIGR02532">
    <property type="entry name" value="IV_pilin_GFxxxE"/>
    <property type="match status" value="1"/>
</dbReference>
<protein>
    <recommendedName>
        <fullName evidence="2">Type II secretion system protein H</fullName>
    </recommendedName>
    <alternativeName>
        <fullName evidence="10">General secretion pathway protein H</fullName>
    </alternativeName>
</protein>
<keyword evidence="8 11" id="KW-0472">Membrane</keyword>
<dbReference type="Proteomes" id="UP000637423">
    <property type="component" value="Unassembled WGS sequence"/>
</dbReference>
<accession>A0A916XPA1</accession>
<evidence type="ECO:0000313" key="13">
    <source>
        <dbReference type="EMBL" id="GGC91707.1"/>
    </source>
</evidence>
<keyword evidence="6 11" id="KW-0812">Transmembrane</keyword>
<comment type="similarity">
    <text evidence="9">Belongs to the GSP H family.</text>
</comment>
<evidence type="ECO:0000256" key="10">
    <source>
        <dbReference type="ARBA" id="ARBA00030775"/>
    </source>
</evidence>
<sequence>MTISDRQRGFTLLELLVVLVIVGIMLGVVSFNALPNGRQRLQNDAQRIALLLQLAREEAIVRNRPIAFEAGPNSYRFLVHGDQSWEPLSDVEMLRQREFALSPVQLFIEPALNINEGILRISFGREPVDKPFALSLVVGQDKVVIRADGVGHFVVE</sequence>
<dbReference type="RefSeq" id="WP_229751273.1">
    <property type="nucleotide sequence ID" value="NZ_BMED01000005.1"/>
</dbReference>
<evidence type="ECO:0000313" key="14">
    <source>
        <dbReference type="Proteomes" id="UP000637423"/>
    </source>
</evidence>
<dbReference type="GO" id="GO:0015628">
    <property type="term" value="P:protein secretion by the type II secretion system"/>
    <property type="evidence" value="ECO:0007669"/>
    <property type="project" value="InterPro"/>
</dbReference>
<dbReference type="GO" id="GO:0015627">
    <property type="term" value="C:type II protein secretion system complex"/>
    <property type="evidence" value="ECO:0007669"/>
    <property type="project" value="InterPro"/>
</dbReference>
<dbReference type="PROSITE" id="PS00409">
    <property type="entry name" value="PROKAR_NTER_METHYL"/>
    <property type="match status" value="1"/>
</dbReference>
<reference evidence="13" key="2">
    <citation type="submission" date="2020-09" db="EMBL/GenBank/DDBJ databases">
        <authorList>
            <person name="Sun Q."/>
            <person name="Zhou Y."/>
        </authorList>
    </citation>
    <scope>NUCLEOTIDE SEQUENCE</scope>
    <source>
        <strain evidence="13">CGMCC 1.10998</strain>
    </source>
</reference>
<evidence type="ECO:0000256" key="11">
    <source>
        <dbReference type="SAM" id="Phobius"/>
    </source>
</evidence>
<keyword evidence="14" id="KW-1185">Reference proteome</keyword>
<dbReference type="AlphaFoldDB" id="A0A916XPA1"/>
<comment type="subcellular location">
    <subcellularLocation>
        <location evidence="1">Cell inner membrane</location>
        <topology evidence="1">Single-pass membrane protein</topology>
    </subcellularLocation>
</comment>
<dbReference type="InterPro" id="IPR022346">
    <property type="entry name" value="T2SS_GspH"/>
</dbReference>
<dbReference type="Pfam" id="PF12019">
    <property type="entry name" value="GspH"/>
    <property type="match status" value="1"/>
</dbReference>
<keyword evidence="5" id="KW-0997">Cell inner membrane</keyword>
<proteinExistence type="inferred from homology"/>
<dbReference type="Gene3D" id="3.55.40.10">
    <property type="entry name" value="minor pseudopilin epsh domain"/>
    <property type="match status" value="1"/>
</dbReference>
<dbReference type="EMBL" id="BMED01000005">
    <property type="protein sequence ID" value="GGC91707.1"/>
    <property type="molecule type" value="Genomic_DNA"/>
</dbReference>
<dbReference type="InterPro" id="IPR012902">
    <property type="entry name" value="N_methyl_site"/>
</dbReference>
<gene>
    <name evidence="13" type="ORF">GCM10011396_43730</name>
</gene>
<comment type="caution">
    <text evidence="13">The sequence shown here is derived from an EMBL/GenBank/DDBJ whole genome shotgun (WGS) entry which is preliminary data.</text>
</comment>
<evidence type="ECO:0000256" key="2">
    <source>
        <dbReference type="ARBA" id="ARBA00021549"/>
    </source>
</evidence>
<dbReference type="Pfam" id="PF07963">
    <property type="entry name" value="N_methyl"/>
    <property type="match status" value="1"/>
</dbReference>
<dbReference type="InterPro" id="IPR045584">
    <property type="entry name" value="Pilin-like"/>
</dbReference>
<organism evidence="13 14">
    <name type="scientific">Undibacterium terreum</name>
    <dbReference type="NCBI Taxonomy" id="1224302"/>
    <lineage>
        <taxon>Bacteria</taxon>
        <taxon>Pseudomonadati</taxon>
        <taxon>Pseudomonadota</taxon>
        <taxon>Betaproteobacteria</taxon>
        <taxon>Burkholderiales</taxon>
        <taxon>Oxalobacteraceae</taxon>
        <taxon>Undibacterium</taxon>
    </lineage>
</organism>
<evidence type="ECO:0000256" key="3">
    <source>
        <dbReference type="ARBA" id="ARBA00022475"/>
    </source>
</evidence>
<dbReference type="GO" id="GO:0005886">
    <property type="term" value="C:plasma membrane"/>
    <property type="evidence" value="ECO:0007669"/>
    <property type="project" value="UniProtKB-SubCell"/>
</dbReference>
<name>A0A916XPA1_9BURK</name>
<evidence type="ECO:0000256" key="5">
    <source>
        <dbReference type="ARBA" id="ARBA00022519"/>
    </source>
</evidence>
<dbReference type="SUPFAM" id="SSF54523">
    <property type="entry name" value="Pili subunits"/>
    <property type="match status" value="1"/>
</dbReference>
<reference evidence="13" key="1">
    <citation type="journal article" date="2014" name="Int. J. Syst. Evol. Microbiol.">
        <title>Complete genome sequence of Corynebacterium casei LMG S-19264T (=DSM 44701T), isolated from a smear-ripened cheese.</title>
        <authorList>
            <consortium name="US DOE Joint Genome Institute (JGI-PGF)"/>
            <person name="Walter F."/>
            <person name="Albersmeier A."/>
            <person name="Kalinowski J."/>
            <person name="Ruckert C."/>
        </authorList>
    </citation>
    <scope>NUCLEOTIDE SEQUENCE</scope>
    <source>
        <strain evidence="13">CGMCC 1.10998</strain>
    </source>
</reference>
<keyword evidence="4" id="KW-0488">Methylation</keyword>